<proteinExistence type="predicted"/>
<feature type="region of interest" description="Disordered" evidence="1">
    <location>
        <begin position="261"/>
        <end position="281"/>
    </location>
</feature>
<dbReference type="Proteomes" id="UP000553632">
    <property type="component" value="Unassembled WGS sequence"/>
</dbReference>
<evidence type="ECO:0000313" key="2">
    <source>
        <dbReference type="EMBL" id="KAF4714648.1"/>
    </source>
</evidence>
<accession>A0A7J6R218</accession>
<gene>
    <name evidence="2" type="ORF">FOZ63_006980</name>
</gene>
<feature type="region of interest" description="Disordered" evidence="1">
    <location>
        <begin position="69"/>
        <end position="176"/>
    </location>
</feature>
<evidence type="ECO:0000256" key="1">
    <source>
        <dbReference type="SAM" id="MobiDB-lite"/>
    </source>
</evidence>
<evidence type="ECO:0000313" key="3">
    <source>
        <dbReference type="Proteomes" id="UP000553632"/>
    </source>
</evidence>
<feature type="region of interest" description="Disordered" evidence="1">
    <location>
        <begin position="1"/>
        <end position="39"/>
    </location>
</feature>
<protein>
    <submittedName>
        <fullName evidence="2">Uncharacterized protein</fullName>
    </submittedName>
</protein>
<feature type="compositionally biased region" description="Basic and acidic residues" evidence="1">
    <location>
        <begin position="20"/>
        <end position="35"/>
    </location>
</feature>
<dbReference type="AlphaFoldDB" id="A0A7J6R218"/>
<name>A0A7J6R218_PEROL</name>
<dbReference type="EMBL" id="JABANO010028767">
    <property type="protein sequence ID" value="KAF4714648.1"/>
    <property type="molecule type" value="Genomic_DNA"/>
</dbReference>
<sequence length="311" mass="33073">MSLPLAALIPEEISTVGGDSEGHPESPTEGHDTRFNTDNADSVVGARLSATTPCVPLGIYSAPPKLLQDAGKLAHQQQPSEPSPSSHRGYNIQFDTSVYEYPSPPPASCSPPLRREEASRVPSALPRAPGLHTLPRFTPTPGPLPKARGMPTANGMLIGGGRGTPPGIEESRREEPSVRATVFASLGRMLDEGKLSKNDVQLAIKLVAGAGVGRRTLQRDPAWSGSQDCAEVLHQLIRARPNLEAQAEFVAMYLSGQRERSATDSHVSRAASQPPFGPSPHPHWIPMATPNQQPFYGGYGGYPGFPSGDAM</sequence>
<reference evidence="2 3" key="1">
    <citation type="submission" date="2020-04" db="EMBL/GenBank/DDBJ databases">
        <title>Perkinsus olseni comparative genomics.</title>
        <authorList>
            <person name="Bogema D.R."/>
        </authorList>
    </citation>
    <scope>NUCLEOTIDE SEQUENCE [LARGE SCALE GENOMIC DNA]</scope>
    <source>
        <strain evidence="2 3">ATCC PRA-207</strain>
    </source>
</reference>
<feature type="compositionally biased region" description="Low complexity" evidence="1">
    <location>
        <begin position="76"/>
        <end position="86"/>
    </location>
</feature>
<comment type="caution">
    <text evidence="2">The sequence shown here is derived from an EMBL/GenBank/DDBJ whole genome shotgun (WGS) entry which is preliminary data.</text>
</comment>
<keyword evidence="3" id="KW-1185">Reference proteome</keyword>
<organism evidence="2 3">
    <name type="scientific">Perkinsus olseni</name>
    <name type="common">Perkinsus atlanticus</name>
    <dbReference type="NCBI Taxonomy" id="32597"/>
    <lineage>
        <taxon>Eukaryota</taxon>
        <taxon>Sar</taxon>
        <taxon>Alveolata</taxon>
        <taxon>Perkinsozoa</taxon>
        <taxon>Perkinsea</taxon>
        <taxon>Perkinsida</taxon>
        <taxon>Perkinsidae</taxon>
        <taxon>Perkinsus</taxon>
    </lineage>
</organism>